<dbReference type="SUPFAM" id="SSF54427">
    <property type="entry name" value="NTF2-like"/>
    <property type="match status" value="1"/>
</dbReference>
<dbReference type="InterPro" id="IPR037401">
    <property type="entry name" value="SnoaL-like"/>
</dbReference>
<protein>
    <submittedName>
        <fullName evidence="2">Nuclear transport factor 2 family protein</fullName>
    </submittedName>
</protein>
<sequence length="255" mass="27687">MTLEDTHLMEVVERSPAAAGRRDRHGWVALFTADGSVEDPVGSQPHVGHTALGRFFDTFIAPRSVVFHRDLDIICGDTVIRDLTLGIEMGAGVTMAVPAVLRYRLRAVDEELKIASLRAYWELPPMLMQFLGHGVSALPAGLTLTRTLLANQGLGGALGFLRGLRRPGPHQREALVEALTALSVGDELAVRRSLGTAEVAVDLDELRTQFYGASWEKVIAAGRSVTATVHTVDRRMVVIAEFAARAAIERLEVFG</sequence>
<feature type="domain" description="SnoaL-like" evidence="1">
    <location>
        <begin position="12"/>
        <end position="104"/>
    </location>
</feature>
<dbReference type="RefSeq" id="WP_308478005.1">
    <property type="nucleotide sequence ID" value="NZ_OY726397.1"/>
</dbReference>
<accession>A0ABM9LSC1</accession>
<evidence type="ECO:0000259" key="1">
    <source>
        <dbReference type="Pfam" id="PF12680"/>
    </source>
</evidence>
<evidence type="ECO:0000313" key="2">
    <source>
        <dbReference type="EMBL" id="CAJ1503882.1"/>
    </source>
</evidence>
<dbReference type="Pfam" id="PF12680">
    <property type="entry name" value="SnoaL_2"/>
    <property type="match status" value="1"/>
</dbReference>
<reference evidence="2 3" key="1">
    <citation type="submission" date="2023-08" db="EMBL/GenBank/DDBJ databases">
        <authorList>
            <person name="Folkvardsen B D."/>
            <person name="Norman A."/>
        </authorList>
    </citation>
    <scope>NUCLEOTIDE SEQUENCE [LARGE SCALE GENOMIC DNA]</scope>
    <source>
        <strain evidence="2 3">Mu0053</strain>
    </source>
</reference>
<evidence type="ECO:0000313" key="3">
    <source>
        <dbReference type="Proteomes" id="UP001190465"/>
    </source>
</evidence>
<gene>
    <name evidence="2" type="ORF">MU0053_002546</name>
</gene>
<dbReference type="EMBL" id="OY726397">
    <property type="protein sequence ID" value="CAJ1503882.1"/>
    <property type="molecule type" value="Genomic_DNA"/>
</dbReference>
<name>A0ABM9LSC1_9MYCO</name>
<dbReference type="Proteomes" id="UP001190465">
    <property type="component" value="Chromosome"/>
</dbReference>
<dbReference type="InterPro" id="IPR032710">
    <property type="entry name" value="NTF2-like_dom_sf"/>
</dbReference>
<keyword evidence="3" id="KW-1185">Reference proteome</keyword>
<proteinExistence type="predicted"/>
<organism evidence="2 3">
    <name type="scientific">[Mycobacterium] burgundiense</name>
    <dbReference type="NCBI Taxonomy" id="3064286"/>
    <lineage>
        <taxon>Bacteria</taxon>
        <taxon>Bacillati</taxon>
        <taxon>Actinomycetota</taxon>
        <taxon>Actinomycetes</taxon>
        <taxon>Mycobacteriales</taxon>
        <taxon>Mycobacteriaceae</taxon>
        <taxon>Mycolicibacterium</taxon>
    </lineage>
</organism>
<dbReference type="Gene3D" id="3.10.450.50">
    <property type="match status" value="1"/>
</dbReference>